<proteinExistence type="predicted"/>
<gene>
    <name evidence="3" type="ORF">B0J12DRAFT_660612</name>
</gene>
<dbReference type="Gene3D" id="1.25.40.10">
    <property type="entry name" value="Tetratricopeptide repeat domain"/>
    <property type="match status" value="2"/>
</dbReference>
<dbReference type="InterPro" id="IPR002885">
    <property type="entry name" value="PPR_rpt"/>
</dbReference>
<sequence>MLERASLCLESGGRHLLRGPKTRLRSRRMLHSSFWHHSTLDLDLSVCWPTLLQPLPVPNTTARDSRDASIPQSTHQDPLFLDFLYPAQTLALMRRLSSINWEAWKAQQMRLRTNTRVRHFSSRAPRPANEQGDNGTSPDAESPFEASDQTIPFEDISPMSLGDWSNLDLERLSRDDEIDKKWLTDVENPLETLRSLLDAGEPDSRLVWSLWQKIDVTSRTPDLSVAVLDYLSSVRPLPGRFAEEVVTIFDALDIKDRRPSSYRGAVRAYLSQSMLGRAALVHKHGVEFGHAAHGNIGTSDLLAHIIRKEKWQLAVEVYTDVVSRRGPMREYWSLAQKNQEMQKHIESFLRYFRRMRHLTGRYPEEQDHIRAFASEFGIQAIGKYAPHSSDSTEERLLYRLVMRLKQSDFLEPRHYEHAILCLLGSSSVQRSSVIPLVVRKLYTTYMATAKADRNVVPSEELFHSMLFALTRSMTKAHGTRLIGPRITVGNVVMDATTFHRRLKNRTLEILMDSYARIGDVPRTRSWYRQIPVPQRKAFHMEFMLEAYAKRGETDRAREWFDSIKQKLGRDPHLRSWNMLLHGFARNDDIVGASKVFDELTSSSIKPDAYSFTALLDLMSQRGDVDGVKDMLALAADVDENIIRSTAVAGYLVTALINNDDMETAELVAKQLQKRKESEQMEGSLTPVWNNIATAYALRRDVASTRRIYEQMTADNIEPNEFTYAALLQALCMVRNPDAAWKILRLVIPQKPVKQLALHYAIVMAGYINQGKYEKVPFVDMHRKSQGVRPSISTRIAAAKAVVLSEHAGRYRKDINQELSRTEAMLRHLLAGYDRWEYTAEPQTGLGFRRLDQADGAYMDIIIEIYGVRGAYDMVDRLLGEYMDRYRDNRLGVDAPLPLRMVVALMTAHFKAERYDEVEKLWNLSLQQAARITQLSTPKAATHPDNKAAMRTSNAPARRHLLSRPLIIYLRTLHFQGRYNDAQRTISELLAEDYTLDNLAWNLYVQLLARTGRIALAFALCEKYLMPNWVGWRKKDEFLRRRYKRTRGWDYMNVNPNLTKPNVNMPQYRTMVILAAAMKYVRRLEAVGGVRVNTTGEAPLSEAVLVKRSPRTVAALQSMPHIDDDLQRRYLGDD</sequence>
<evidence type="ECO:0000313" key="4">
    <source>
        <dbReference type="Proteomes" id="UP000774617"/>
    </source>
</evidence>
<dbReference type="PANTHER" id="PTHR47934:SF6">
    <property type="entry name" value="MITOCHONDRIAL GROUP I INTRON SPLICING FACTOR CCM1-RELATED"/>
    <property type="match status" value="1"/>
</dbReference>
<feature type="region of interest" description="Disordered" evidence="2">
    <location>
        <begin position="117"/>
        <end position="145"/>
    </location>
</feature>
<evidence type="ECO:0000256" key="1">
    <source>
        <dbReference type="PROSITE-ProRule" id="PRU00708"/>
    </source>
</evidence>
<protein>
    <recommendedName>
        <fullName evidence="5">Pentatricopeptide repeat-containing protein</fullName>
    </recommendedName>
</protein>
<keyword evidence="4" id="KW-1185">Reference proteome</keyword>
<evidence type="ECO:0000256" key="2">
    <source>
        <dbReference type="SAM" id="MobiDB-lite"/>
    </source>
</evidence>
<dbReference type="EMBL" id="JAGTJR010000011">
    <property type="protein sequence ID" value="KAH7052111.1"/>
    <property type="molecule type" value="Genomic_DNA"/>
</dbReference>
<dbReference type="Pfam" id="PF13812">
    <property type="entry name" value="PPR_3"/>
    <property type="match status" value="1"/>
</dbReference>
<comment type="caution">
    <text evidence="3">The sequence shown here is derived from an EMBL/GenBank/DDBJ whole genome shotgun (WGS) entry which is preliminary data.</text>
</comment>
<dbReference type="Pfam" id="PF13041">
    <property type="entry name" value="PPR_2"/>
    <property type="match status" value="1"/>
</dbReference>
<dbReference type="SUPFAM" id="SSF48452">
    <property type="entry name" value="TPR-like"/>
    <property type="match status" value="1"/>
</dbReference>
<dbReference type="PANTHER" id="PTHR47934">
    <property type="entry name" value="PENTATRICOPEPTIDE REPEAT-CONTAINING PROTEIN PET309, MITOCHONDRIAL"/>
    <property type="match status" value="1"/>
</dbReference>
<feature type="repeat" description="PPR" evidence="1">
    <location>
        <begin position="572"/>
        <end position="606"/>
    </location>
</feature>
<dbReference type="InterPro" id="IPR011990">
    <property type="entry name" value="TPR-like_helical_dom_sf"/>
</dbReference>
<organism evidence="3 4">
    <name type="scientific">Macrophomina phaseolina</name>
    <dbReference type="NCBI Taxonomy" id="35725"/>
    <lineage>
        <taxon>Eukaryota</taxon>
        <taxon>Fungi</taxon>
        <taxon>Dikarya</taxon>
        <taxon>Ascomycota</taxon>
        <taxon>Pezizomycotina</taxon>
        <taxon>Dothideomycetes</taxon>
        <taxon>Dothideomycetes incertae sedis</taxon>
        <taxon>Botryosphaeriales</taxon>
        <taxon>Botryosphaeriaceae</taxon>
        <taxon>Macrophomina</taxon>
    </lineage>
</organism>
<dbReference type="PROSITE" id="PS51375">
    <property type="entry name" value="PPR"/>
    <property type="match status" value="1"/>
</dbReference>
<evidence type="ECO:0008006" key="5">
    <source>
        <dbReference type="Google" id="ProtNLM"/>
    </source>
</evidence>
<dbReference type="Pfam" id="PF01535">
    <property type="entry name" value="PPR"/>
    <property type="match status" value="1"/>
</dbReference>
<evidence type="ECO:0000313" key="3">
    <source>
        <dbReference type="EMBL" id="KAH7052111.1"/>
    </source>
</evidence>
<name>A0ABQ8GCQ7_9PEZI</name>
<dbReference type="NCBIfam" id="TIGR00756">
    <property type="entry name" value="PPR"/>
    <property type="match status" value="1"/>
</dbReference>
<reference evidence="3 4" key="1">
    <citation type="journal article" date="2021" name="Nat. Commun.">
        <title>Genetic determinants of endophytism in the Arabidopsis root mycobiome.</title>
        <authorList>
            <person name="Mesny F."/>
            <person name="Miyauchi S."/>
            <person name="Thiergart T."/>
            <person name="Pickel B."/>
            <person name="Atanasova L."/>
            <person name="Karlsson M."/>
            <person name="Huettel B."/>
            <person name="Barry K.W."/>
            <person name="Haridas S."/>
            <person name="Chen C."/>
            <person name="Bauer D."/>
            <person name="Andreopoulos W."/>
            <person name="Pangilinan J."/>
            <person name="LaButti K."/>
            <person name="Riley R."/>
            <person name="Lipzen A."/>
            <person name="Clum A."/>
            <person name="Drula E."/>
            <person name="Henrissat B."/>
            <person name="Kohler A."/>
            <person name="Grigoriev I.V."/>
            <person name="Martin F.M."/>
            <person name="Hacquard S."/>
        </authorList>
    </citation>
    <scope>NUCLEOTIDE SEQUENCE [LARGE SCALE GENOMIC DNA]</scope>
    <source>
        <strain evidence="3 4">MPI-SDFR-AT-0080</strain>
    </source>
</reference>
<dbReference type="InterPro" id="IPR051114">
    <property type="entry name" value="Mito_RNA_Proc_CCM1"/>
</dbReference>
<dbReference type="Proteomes" id="UP000774617">
    <property type="component" value="Unassembled WGS sequence"/>
</dbReference>
<accession>A0ABQ8GCQ7</accession>